<gene>
    <name evidence="2" type="ORF">PUNSTDRAFT_139524</name>
</gene>
<dbReference type="OrthoDB" id="3205170at2759"/>
<keyword evidence="3" id="KW-1185">Reference proteome</keyword>
<proteinExistence type="predicted"/>
<dbReference type="eggNOG" id="ENOG502RD4P">
    <property type="taxonomic scope" value="Eukaryota"/>
</dbReference>
<name>R7RZQ8_PUNST</name>
<evidence type="ECO:0008006" key="4">
    <source>
        <dbReference type="Google" id="ProtNLM"/>
    </source>
</evidence>
<sequence>MIPTTTKPFSALAAKLRHGNDKVEDRKAKTTVRDGLLAIALPTLALGDPRAARPESWRQPWPYAFRPGDKVWAYTFGAVWRRGTVVGDGAVVRREYDDGFAGEVRGSWRAAFHVDRLPWDGKQHKLRLRPKRQEKEQTKTKAKRELAYYTVEWRDRDGVALRAEFAPALGTLKPDDAHTRDLLAQAHLWVDWAQAEAEDQAEAEAKVEEEPEPEEEIPLTLGREACLAHPVRARQPWPYIFSVGQVAWASKHQGSWHPAVIEETLLERLPHCDAPCLVYIASWTVHGETLRDVFAPTLGELKPDTDHVRALLAAEDATVSHTDQPPCAVPASSGCCPSCRLSKLWEIAKAIGAEKHFEEIVTVRPVPRRRDTGTSDVTVLSDAETVVGDDEEDGGDACGELPTVRVAVRPVPRRLRSGSSTDSEATVVDSADEDEEDEHRRHYRKQPF</sequence>
<dbReference type="AlphaFoldDB" id="R7RZQ8"/>
<evidence type="ECO:0000313" key="2">
    <source>
        <dbReference type="EMBL" id="EIN03468.1"/>
    </source>
</evidence>
<dbReference type="HOGENOM" id="CLU_611307_0_0_1"/>
<reference evidence="3" key="1">
    <citation type="journal article" date="2012" name="Science">
        <title>The Paleozoic origin of enzymatic lignin decomposition reconstructed from 31 fungal genomes.</title>
        <authorList>
            <person name="Floudas D."/>
            <person name="Binder M."/>
            <person name="Riley R."/>
            <person name="Barry K."/>
            <person name="Blanchette R.A."/>
            <person name="Henrissat B."/>
            <person name="Martinez A.T."/>
            <person name="Otillar R."/>
            <person name="Spatafora J.W."/>
            <person name="Yadav J.S."/>
            <person name="Aerts A."/>
            <person name="Benoit I."/>
            <person name="Boyd A."/>
            <person name="Carlson A."/>
            <person name="Copeland A."/>
            <person name="Coutinho P.M."/>
            <person name="de Vries R.P."/>
            <person name="Ferreira P."/>
            <person name="Findley K."/>
            <person name="Foster B."/>
            <person name="Gaskell J."/>
            <person name="Glotzer D."/>
            <person name="Gorecki P."/>
            <person name="Heitman J."/>
            <person name="Hesse C."/>
            <person name="Hori C."/>
            <person name="Igarashi K."/>
            <person name="Jurgens J.A."/>
            <person name="Kallen N."/>
            <person name="Kersten P."/>
            <person name="Kohler A."/>
            <person name="Kuees U."/>
            <person name="Kumar T.K.A."/>
            <person name="Kuo A."/>
            <person name="LaButti K."/>
            <person name="Larrondo L.F."/>
            <person name="Lindquist E."/>
            <person name="Ling A."/>
            <person name="Lombard V."/>
            <person name="Lucas S."/>
            <person name="Lundell T."/>
            <person name="Martin R."/>
            <person name="McLaughlin D.J."/>
            <person name="Morgenstern I."/>
            <person name="Morin E."/>
            <person name="Murat C."/>
            <person name="Nagy L.G."/>
            <person name="Nolan M."/>
            <person name="Ohm R.A."/>
            <person name="Patyshakuliyeva A."/>
            <person name="Rokas A."/>
            <person name="Ruiz-Duenas F.J."/>
            <person name="Sabat G."/>
            <person name="Salamov A."/>
            <person name="Samejima M."/>
            <person name="Schmutz J."/>
            <person name="Slot J.C."/>
            <person name="St John F."/>
            <person name="Stenlid J."/>
            <person name="Sun H."/>
            <person name="Sun S."/>
            <person name="Syed K."/>
            <person name="Tsang A."/>
            <person name="Wiebenga A."/>
            <person name="Young D."/>
            <person name="Pisabarro A."/>
            <person name="Eastwood D.C."/>
            <person name="Martin F."/>
            <person name="Cullen D."/>
            <person name="Grigoriev I.V."/>
            <person name="Hibbett D.S."/>
        </authorList>
    </citation>
    <scope>NUCLEOTIDE SEQUENCE [LARGE SCALE GENOMIC DNA]</scope>
    <source>
        <strain evidence="3">HHB-11173 SS5</strain>
    </source>
</reference>
<protein>
    <recommendedName>
        <fullName evidence="4">PWWP domain-containing protein</fullName>
    </recommendedName>
</protein>
<feature type="region of interest" description="Disordered" evidence="1">
    <location>
        <begin position="411"/>
        <end position="448"/>
    </location>
</feature>
<evidence type="ECO:0000256" key="1">
    <source>
        <dbReference type="SAM" id="MobiDB-lite"/>
    </source>
</evidence>
<evidence type="ECO:0000313" key="3">
    <source>
        <dbReference type="Proteomes" id="UP000054196"/>
    </source>
</evidence>
<dbReference type="GeneID" id="18880335"/>
<organism evidence="2 3">
    <name type="scientific">Punctularia strigosozonata (strain HHB-11173)</name>
    <name type="common">White-rot fungus</name>
    <dbReference type="NCBI Taxonomy" id="741275"/>
    <lineage>
        <taxon>Eukaryota</taxon>
        <taxon>Fungi</taxon>
        <taxon>Dikarya</taxon>
        <taxon>Basidiomycota</taxon>
        <taxon>Agaricomycotina</taxon>
        <taxon>Agaricomycetes</taxon>
        <taxon>Corticiales</taxon>
        <taxon>Punctulariaceae</taxon>
        <taxon>Punctularia</taxon>
    </lineage>
</organism>
<dbReference type="EMBL" id="JH687563">
    <property type="protein sequence ID" value="EIN03468.1"/>
    <property type="molecule type" value="Genomic_DNA"/>
</dbReference>
<accession>R7RZQ8</accession>
<dbReference type="KEGG" id="psq:PUNSTDRAFT_139524"/>
<dbReference type="Proteomes" id="UP000054196">
    <property type="component" value="Unassembled WGS sequence"/>
</dbReference>
<dbReference type="RefSeq" id="XP_007389299.1">
    <property type="nucleotide sequence ID" value="XM_007389237.1"/>
</dbReference>